<name>A0A8F9WKF9_9HYME</name>
<organism evidence="19">
    <name type="scientific">Tetramorium tsushimae</name>
    <dbReference type="NCBI Taxonomy" id="291737"/>
    <lineage>
        <taxon>Eukaryota</taxon>
        <taxon>Metazoa</taxon>
        <taxon>Ecdysozoa</taxon>
        <taxon>Arthropoda</taxon>
        <taxon>Hexapoda</taxon>
        <taxon>Insecta</taxon>
        <taxon>Pterygota</taxon>
        <taxon>Neoptera</taxon>
        <taxon>Endopterygota</taxon>
        <taxon>Hymenoptera</taxon>
        <taxon>Apocrita</taxon>
        <taxon>Aculeata</taxon>
        <taxon>Formicoidea</taxon>
        <taxon>Formicidae</taxon>
        <taxon>Myrmicinae</taxon>
        <taxon>Tetramorium</taxon>
    </lineage>
</organism>
<evidence type="ECO:0000256" key="3">
    <source>
        <dbReference type="ARBA" id="ARBA00009025"/>
    </source>
</evidence>
<keyword evidence="11 17" id="KW-1133">Transmembrane helix</keyword>
<feature type="transmembrane region" description="Helical" evidence="17">
    <location>
        <begin position="245"/>
        <end position="266"/>
    </location>
</feature>
<evidence type="ECO:0000256" key="8">
    <source>
        <dbReference type="ARBA" id="ARBA00022692"/>
    </source>
</evidence>
<dbReference type="GO" id="GO:0048039">
    <property type="term" value="F:ubiquinone binding"/>
    <property type="evidence" value="ECO:0007669"/>
    <property type="project" value="TreeGrafter"/>
</dbReference>
<feature type="transmembrane region" description="Helical" evidence="17">
    <location>
        <begin position="179"/>
        <end position="204"/>
    </location>
</feature>
<evidence type="ECO:0000256" key="7">
    <source>
        <dbReference type="ARBA" id="ARBA00022660"/>
    </source>
</evidence>
<comment type="function">
    <text evidence="1">Core subunit of the mitochondrial membrane respiratory chain NADH dehydrogenase (Complex I) that is believed to belong to the minimal assembly required for catalysis. Complex I functions in the transfer of electrons from NADH to the respiratory chain. The immediate electron acceptor for the enzyme is believed to be ubiquinone.</text>
</comment>
<proteinExistence type="inferred from homology"/>
<dbReference type="Pfam" id="PF00361">
    <property type="entry name" value="Proton_antipo_M"/>
    <property type="match status" value="1"/>
</dbReference>
<evidence type="ECO:0000256" key="1">
    <source>
        <dbReference type="ARBA" id="ARBA00003257"/>
    </source>
</evidence>
<keyword evidence="6 17" id="KW-0813">Transport</keyword>
<evidence type="ECO:0000256" key="6">
    <source>
        <dbReference type="ARBA" id="ARBA00022448"/>
    </source>
</evidence>
<evidence type="ECO:0000256" key="5">
    <source>
        <dbReference type="ARBA" id="ARBA00021006"/>
    </source>
</evidence>
<evidence type="ECO:0000256" key="12">
    <source>
        <dbReference type="ARBA" id="ARBA00023027"/>
    </source>
</evidence>
<comment type="similarity">
    <text evidence="3 17">Belongs to the complex I subunit 4 family.</text>
</comment>
<feature type="transmembrane region" description="Helical" evidence="17">
    <location>
        <begin position="380"/>
        <end position="400"/>
    </location>
</feature>
<feature type="domain" description="NADH:quinone oxidoreductase/Mrp antiporter transmembrane" evidence="18">
    <location>
        <begin position="103"/>
        <end position="386"/>
    </location>
</feature>
<keyword evidence="10 17" id="KW-0249">Electron transport</keyword>
<sequence>MMKFMFMLGFMLMMLMFDSMIMFFYNLCFIITFMLIFFFMYKDILWMNISLFFGCEYYSILLIMLSFWIVGLMCMSLGNEEGGVMKLMVFMVLMIVLMGFFMSLDIIMFYLFFEISMIPTFFLIIYWGLNYERISAAYYLMVYMLMVSFPMLIFLMSIYKDMMSFKFTLLMEMMTFYNFNFGGYLIMYGAFFIKMPMYMFHVWLPKAHVEAPVYGSMILAGVLLKMGGYGLIRFLMMFVKSSLKYNYLIFSLSLVGSVLVSLSCLVQVDMKSLVAYSSVVHMNMMMSAMLTLFKLGFFGGYIMMVAHGLCSSGLFFMVDLYYKRISSRLMVLNKGMLSKMPSLAFWWFILCSMNFSFPISLNFVSEIFILSVILNWDMVMLVYLMMVCFFSCAYSLYLFSYVQHGESSQYMHFMDNHQKEFIIIIIHSWPLVMLLLNLMMFM</sequence>
<keyword evidence="7 17" id="KW-0679">Respiratory chain</keyword>
<evidence type="ECO:0000256" key="13">
    <source>
        <dbReference type="ARBA" id="ARBA00023075"/>
    </source>
</evidence>
<dbReference type="GO" id="GO:0003954">
    <property type="term" value="F:NADH dehydrogenase activity"/>
    <property type="evidence" value="ECO:0007669"/>
    <property type="project" value="TreeGrafter"/>
</dbReference>
<feature type="transmembrane region" description="Helical" evidence="17">
    <location>
        <begin position="216"/>
        <end position="239"/>
    </location>
</feature>
<evidence type="ECO:0000259" key="18">
    <source>
        <dbReference type="Pfam" id="PF00361"/>
    </source>
</evidence>
<dbReference type="PANTHER" id="PTHR43507">
    <property type="entry name" value="NADH-UBIQUINONE OXIDOREDUCTASE CHAIN 4"/>
    <property type="match status" value="1"/>
</dbReference>
<feature type="transmembrane region" description="Helical" evidence="17">
    <location>
        <begin position="343"/>
        <end position="374"/>
    </location>
</feature>
<keyword evidence="14 17" id="KW-0496">Mitochondrion</keyword>
<dbReference type="EMBL" id="MW429350">
    <property type="protein sequence ID" value="QYK92315.1"/>
    <property type="molecule type" value="Genomic_DNA"/>
</dbReference>
<keyword evidence="13 17" id="KW-0830">Ubiquinone</keyword>
<evidence type="ECO:0000256" key="11">
    <source>
        <dbReference type="ARBA" id="ARBA00022989"/>
    </source>
</evidence>
<dbReference type="AlphaFoldDB" id="A0A8F9WKF9"/>
<feature type="transmembrane region" description="Helical" evidence="17">
    <location>
        <begin position="57"/>
        <end position="77"/>
    </location>
</feature>
<dbReference type="GO" id="GO:0008137">
    <property type="term" value="F:NADH dehydrogenase (ubiquinone) activity"/>
    <property type="evidence" value="ECO:0007669"/>
    <property type="project" value="UniProtKB-UniRule"/>
</dbReference>
<gene>
    <name evidence="19" type="primary">nad4</name>
</gene>
<dbReference type="EC" id="7.1.1.2" evidence="4 17"/>
<dbReference type="InterPro" id="IPR003918">
    <property type="entry name" value="NADH_UbQ_OxRdtase"/>
</dbReference>
<feature type="transmembrane region" description="Helical" evidence="17">
    <location>
        <begin position="421"/>
        <end position="441"/>
    </location>
</feature>
<evidence type="ECO:0000256" key="2">
    <source>
        <dbReference type="ARBA" id="ARBA00004225"/>
    </source>
</evidence>
<geneLocation type="mitochondrion" evidence="19"/>
<evidence type="ECO:0000256" key="4">
    <source>
        <dbReference type="ARBA" id="ARBA00012944"/>
    </source>
</evidence>
<keyword evidence="15 17" id="KW-0472">Membrane</keyword>
<feature type="transmembrane region" description="Helical" evidence="17">
    <location>
        <begin position="107"/>
        <end position="129"/>
    </location>
</feature>
<protein>
    <recommendedName>
        <fullName evidence="5 17">NADH-ubiquinone oxidoreductase chain 4</fullName>
        <ecNumber evidence="4 17">7.1.1.2</ecNumber>
    </recommendedName>
</protein>
<feature type="transmembrane region" description="Helical" evidence="17">
    <location>
        <begin position="299"/>
        <end position="322"/>
    </location>
</feature>
<evidence type="ECO:0000256" key="16">
    <source>
        <dbReference type="ARBA" id="ARBA00049551"/>
    </source>
</evidence>
<keyword evidence="8 17" id="KW-0812">Transmembrane</keyword>
<evidence type="ECO:0000256" key="17">
    <source>
        <dbReference type="RuleBase" id="RU003297"/>
    </source>
</evidence>
<keyword evidence="12 17" id="KW-0520">NAD</keyword>
<accession>A0A8F9WKF9</accession>
<dbReference type="PANTHER" id="PTHR43507:SF20">
    <property type="entry name" value="NADH-UBIQUINONE OXIDOREDUCTASE CHAIN 4"/>
    <property type="match status" value="1"/>
</dbReference>
<evidence type="ECO:0000256" key="10">
    <source>
        <dbReference type="ARBA" id="ARBA00022982"/>
    </source>
</evidence>
<evidence type="ECO:0000256" key="15">
    <source>
        <dbReference type="ARBA" id="ARBA00023136"/>
    </source>
</evidence>
<dbReference type="GO" id="GO:0031966">
    <property type="term" value="C:mitochondrial membrane"/>
    <property type="evidence" value="ECO:0007669"/>
    <property type="project" value="UniProtKB-SubCell"/>
</dbReference>
<evidence type="ECO:0000313" key="19">
    <source>
        <dbReference type="EMBL" id="QYK92315.1"/>
    </source>
</evidence>
<dbReference type="GO" id="GO:0042773">
    <property type="term" value="P:ATP synthesis coupled electron transport"/>
    <property type="evidence" value="ECO:0007669"/>
    <property type="project" value="InterPro"/>
</dbReference>
<comment type="function">
    <text evidence="17">Core subunit of the mitochondrial membrane respiratory chain NADH dehydrogenase (Complex I) which catalyzes electron transfer from NADH through the respiratory chain, using ubiquinone as an electron acceptor. Essential for the catalytic activity and assembly of complex I.</text>
</comment>
<feature type="transmembrane region" description="Helical" evidence="17">
    <location>
        <begin position="21"/>
        <end position="41"/>
    </location>
</feature>
<reference evidence="19" key="1">
    <citation type="submission" date="2021-01" db="EMBL/GenBank/DDBJ databases">
        <title>The complete mitochondrial genome of Tetramorium tsushimae (Emery, 1925) (Hymenoptera: Formicidae).</title>
        <authorList>
            <person name="Zhou Z."/>
            <person name="Yin R."/>
        </authorList>
    </citation>
    <scope>NUCLEOTIDE SEQUENCE</scope>
</reference>
<evidence type="ECO:0000256" key="14">
    <source>
        <dbReference type="ARBA" id="ARBA00023128"/>
    </source>
</evidence>
<evidence type="ECO:0000256" key="9">
    <source>
        <dbReference type="ARBA" id="ARBA00022967"/>
    </source>
</evidence>
<dbReference type="InterPro" id="IPR001750">
    <property type="entry name" value="ND/Mrp_TM"/>
</dbReference>
<feature type="transmembrane region" description="Helical" evidence="17">
    <location>
        <begin position="84"/>
        <end position="101"/>
    </location>
</feature>
<dbReference type="GO" id="GO:0015990">
    <property type="term" value="P:electron transport coupled proton transport"/>
    <property type="evidence" value="ECO:0007669"/>
    <property type="project" value="TreeGrafter"/>
</dbReference>
<keyword evidence="9" id="KW-1278">Translocase</keyword>
<feature type="transmembrane region" description="Helical" evidence="17">
    <location>
        <begin position="136"/>
        <end position="159"/>
    </location>
</feature>
<feature type="transmembrane region" description="Helical" evidence="17">
    <location>
        <begin position="273"/>
        <end position="293"/>
    </location>
</feature>
<dbReference type="PRINTS" id="PR01437">
    <property type="entry name" value="NUOXDRDTASE4"/>
</dbReference>
<comment type="subcellular location">
    <subcellularLocation>
        <location evidence="2 17">Mitochondrion membrane</location>
        <topology evidence="2 17">Multi-pass membrane protein</topology>
    </subcellularLocation>
</comment>
<comment type="catalytic activity">
    <reaction evidence="16 17">
        <text>a ubiquinone + NADH + 5 H(+)(in) = a ubiquinol + NAD(+) + 4 H(+)(out)</text>
        <dbReference type="Rhea" id="RHEA:29091"/>
        <dbReference type="Rhea" id="RHEA-COMP:9565"/>
        <dbReference type="Rhea" id="RHEA-COMP:9566"/>
        <dbReference type="ChEBI" id="CHEBI:15378"/>
        <dbReference type="ChEBI" id="CHEBI:16389"/>
        <dbReference type="ChEBI" id="CHEBI:17976"/>
        <dbReference type="ChEBI" id="CHEBI:57540"/>
        <dbReference type="ChEBI" id="CHEBI:57945"/>
        <dbReference type="EC" id="7.1.1.2"/>
    </reaction>
</comment>